<feature type="region of interest" description="Disordered" evidence="1">
    <location>
        <begin position="1"/>
        <end position="39"/>
    </location>
</feature>
<reference evidence="2 3" key="1">
    <citation type="submission" date="2018-11" db="EMBL/GenBank/DDBJ databases">
        <authorList>
            <consortium name="Pathogen Informatics"/>
        </authorList>
    </citation>
    <scope>NUCLEOTIDE SEQUENCE [LARGE SCALE GENOMIC DNA]</scope>
</reference>
<gene>
    <name evidence="2" type="ORF">DILT_LOCUS17121</name>
</gene>
<protein>
    <submittedName>
        <fullName evidence="2">Uncharacterized protein</fullName>
    </submittedName>
</protein>
<dbReference type="Proteomes" id="UP000281553">
    <property type="component" value="Unassembled WGS sequence"/>
</dbReference>
<evidence type="ECO:0000256" key="1">
    <source>
        <dbReference type="SAM" id="MobiDB-lite"/>
    </source>
</evidence>
<name>A0A3P7N9N6_DIBLA</name>
<evidence type="ECO:0000313" key="2">
    <source>
        <dbReference type="EMBL" id="VDN36750.1"/>
    </source>
</evidence>
<proteinExistence type="predicted"/>
<keyword evidence="3" id="KW-1185">Reference proteome</keyword>
<dbReference type="EMBL" id="UYRU01089471">
    <property type="protein sequence ID" value="VDN36750.1"/>
    <property type="molecule type" value="Genomic_DNA"/>
</dbReference>
<accession>A0A3P7N9N6</accession>
<organism evidence="2 3">
    <name type="scientific">Dibothriocephalus latus</name>
    <name type="common">Fish tapeworm</name>
    <name type="synonym">Diphyllobothrium latum</name>
    <dbReference type="NCBI Taxonomy" id="60516"/>
    <lineage>
        <taxon>Eukaryota</taxon>
        <taxon>Metazoa</taxon>
        <taxon>Spiralia</taxon>
        <taxon>Lophotrochozoa</taxon>
        <taxon>Platyhelminthes</taxon>
        <taxon>Cestoda</taxon>
        <taxon>Eucestoda</taxon>
        <taxon>Diphyllobothriidea</taxon>
        <taxon>Diphyllobothriidae</taxon>
        <taxon>Dibothriocephalus</taxon>
    </lineage>
</organism>
<dbReference type="OrthoDB" id="1885901at2759"/>
<evidence type="ECO:0000313" key="3">
    <source>
        <dbReference type="Proteomes" id="UP000281553"/>
    </source>
</evidence>
<dbReference type="AlphaFoldDB" id="A0A3P7N9N6"/>
<sequence length="57" mass="6027">MNAQPAHPPGAAAAAATASSPDFPAEHETSEDVNSSEYRLSDAYIAGMPAKRRKVRE</sequence>
<feature type="compositionally biased region" description="Low complexity" evidence="1">
    <location>
        <begin position="1"/>
        <end position="23"/>
    </location>
</feature>